<sequence>MTRLTLAAVIVFAVALVGCQQEAPLPVASDSSNPEGPFFGSEVPVGVLTPEYTTGSAMLTPEQVTQFFGIDEVTLSAMEGLDHVVIDCWTVDTMDYYWDLLHENYKFFGEEHIRHVILCKLNQGDWITADIGWFECRDFQPPLLPLNQYLIAMLNDVVWEPVYEKNFWLMWVDVTSGGVGLPWGIPLDWVAGVDFNVNTANFKYDDVCGWKYPDMIIFGPHPPFPPPHPFPFSLPGEDGETRPWCFLINPWD</sequence>
<feature type="chain" id="PRO_5006646654" evidence="1">
    <location>
        <begin position="24"/>
        <end position="252"/>
    </location>
</feature>
<protein>
    <submittedName>
        <fullName evidence="2">Uncharacterized protein</fullName>
    </submittedName>
</protein>
<dbReference type="AlphaFoldDB" id="A0A0S8G3N3"/>
<feature type="signal peptide" evidence="1">
    <location>
        <begin position="1"/>
        <end position="23"/>
    </location>
</feature>
<comment type="caution">
    <text evidence="2">The sequence shown here is derived from an EMBL/GenBank/DDBJ whole genome shotgun (WGS) entry which is preliminary data.</text>
</comment>
<dbReference type="Proteomes" id="UP000051717">
    <property type="component" value="Unassembled WGS sequence"/>
</dbReference>
<reference evidence="2 3" key="1">
    <citation type="journal article" date="2015" name="Microbiome">
        <title>Genomic resolution of linkages in carbon, nitrogen, and sulfur cycling among widespread estuary sediment bacteria.</title>
        <authorList>
            <person name="Baker B.J."/>
            <person name="Lazar C.S."/>
            <person name="Teske A.P."/>
            <person name="Dick G.J."/>
        </authorList>
    </citation>
    <scope>NUCLEOTIDE SEQUENCE [LARGE SCALE GENOMIC DNA]</scope>
    <source>
        <strain evidence="2">SM23_40</strain>
    </source>
</reference>
<dbReference type="PROSITE" id="PS51257">
    <property type="entry name" value="PROKAR_LIPOPROTEIN"/>
    <property type="match status" value="1"/>
</dbReference>
<organism evidence="2 3">
    <name type="scientific">candidate division TA06 bacterium SM23_40</name>
    <dbReference type="NCBI Taxonomy" id="1703774"/>
    <lineage>
        <taxon>Bacteria</taxon>
        <taxon>Bacteria division TA06</taxon>
    </lineage>
</organism>
<evidence type="ECO:0000256" key="1">
    <source>
        <dbReference type="SAM" id="SignalP"/>
    </source>
</evidence>
<evidence type="ECO:0000313" key="3">
    <source>
        <dbReference type="Proteomes" id="UP000051717"/>
    </source>
</evidence>
<accession>A0A0S8G3N3</accession>
<keyword evidence="1" id="KW-0732">Signal</keyword>
<proteinExistence type="predicted"/>
<evidence type="ECO:0000313" key="2">
    <source>
        <dbReference type="EMBL" id="KPK67169.1"/>
    </source>
</evidence>
<name>A0A0S8G3N3_UNCT6</name>
<dbReference type="EMBL" id="LJUI01000143">
    <property type="protein sequence ID" value="KPK67169.1"/>
    <property type="molecule type" value="Genomic_DNA"/>
</dbReference>
<gene>
    <name evidence="2" type="ORF">AMJ82_11135</name>
</gene>